<dbReference type="Pfam" id="PF07603">
    <property type="entry name" value="Lcl_C"/>
    <property type="match status" value="1"/>
</dbReference>
<sequence>MKKQKYILLVILTLMLGTSCSENEDLISVKVGDFIYGGVVFYVDPDDDTKGLVCAIEDLGKEGAEWGCRGTDIPNANGQNYYDGMENTIAIKAACATDNTAAKLCFDYIANGYSDWYLPSRTEMNEIYENREIVNATAVDNEGDDLRINDYWTSSNRDQNYAWIMDVYNGKTTYKVKNNNFLIRPVRKF</sequence>
<dbReference type="InterPro" id="IPR011460">
    <property type="entry name" value="Lcl_C"/>
</dbReference>
<keyword evidence="1" id="KW-0732">Signal</keyword>
<evidence type="ECO:0000313" key="4">
    <source>
        <dbReference type="Proteomes" id="UP001151478"/>
    </source>
</evidence>
<feature type="signal peptide" evidence="1">
    <location>
        <begin position="1"/>
        <end position="23"/>
    </location>
</feature>
<organism evidence="3 4">
    <name type="scientific">Polaribacter ponticola</name>
    <dbReference type="NCBI Taxonomy" id="2978475"/>
    <lineage>
        <taxon>Bacteria</taxon>
        <taxon>Pseudomonadati</taxon>
        <taxon>Bacteroidota</taxon>
        <taxon>Flavobacteriia</taxon>
        <taxon>Flavobacteriales</taxon>
        <taxon>Flavobacteriaceae</taxon>
    </lineage>
</organism>
<reference evidence="3" key="1">
    <citation type="submission" date="2023-02" db="EMBL/GenBank/DDBJ databases">
        <title>Polaribacter ponticola sp. nov., isolated from seawater.</title>
        <authorList>
            <person name="Baek J.H."/>
            <person name="Kim J.M."/>
            <person name="Choi D.G."/>
            <person name="Jeon C.O."/>
        </authorList>
    </citation>
    <scope>NUCLEOTIDE SEQUENCE</scope>
    <source>
        <strain evidence="3">MSW5</strain>
    </source>
</reference>
<dbReference type="PROSITE" id="PS51257">
    <property type="entry name" value="PROKAR_LIPOPROTEIN"/>
    <property type="match status" value="1"/>
</dbReference>
<comment type="caution">
    <text evidence="3">The sequence shown here is derived from an EMBL/GenBank/DDBJ whole genome shotgun (WGS) entry which is preliminary data.</text>
</comment>
<dbReference type="RefSeq" id="WP_265724071.1">
    <property type="nucleotide sequence ID" value="NZ_JAOSLC020000002.1"/>
</dbReference>
<keyword evidence="4" id="KW-1185">Reference proteome</keyword>
<evidence type="ECO:0000313" key="3">
    <source>
        <dbReference type="EMBL" id="MDD7913212.1"/>
    </source>
</evidence>
<dbReference type="Proteomes" id="UP001151478">
    <property type="component" value="Unassembled WGS sequence"/>
</dbReference>
<name>A0ABT5S524_9FLAO</name>
<dbReference type="EMBL" id="JAOSLC020000002">
    <property type="protein sequence ID" value="MDD7913212.1"/>
    <property type="molecule type" value="Genomic_DNA"/>
</dbReference>
<accession>A0ABT5S524</accession>
<proteinExistence type="predicted"/>
<gene>
    <name evidence="3" type="ORF">N5A56_001625</name>
</gene>
<feature type="domain" description="Lcl C-terminal" evidence="2">
    <location>
        <begin position="94"/>
        <end position="187"/>
    </location>
</feature>
<evidence type="ECO:0000259" key="2">
    <source>
        <dbReference type="Pfam" id="PF07603"/>
    </source>
</evidence>
<protein>
    <submittedName>
        <fullName evidence="3">DUF1566 domain-containing protein</fullName>
    </submittedName>
</protein>
<feature type="chain" id="PRO_5046902012" evidence="1">
    <location>
        <begin position="24"/>
        <end position="189"/>
    </location>
</feature>
<evidence type="ECO:0000256" key="1">
    <source>
        <dbReference type="SAM" id="SignalP"/>
    </source>
</evidence>